<evidence type="ECO:0000256" key="1">
    <source>
        <dbReference type="SAM" id="MobiDB-lite"/>
    </source>
</evidence>
<dbReference type="AlphaFoldDB" id="A0A4Z2EHI9"/>
<accession>A0A4Z2EHI9</accession>
<keyword evidence="3" id="KW-1185">Reference proteome</keyword>
<evidence type="ECO:0000313" key="3">
    <source>
        <dbReference type="Proteomes" id="UP000314294"/>
    </source>
</evidence>
<gene>
    <name evidence="2" type="ORF">EYF80_061917</name>
</gene>
<comment type="caution">
    <text evidence="2">The sequence shown here is derived from an EMBL/GenBank/DDBJ whole genome shotgun (WGS) entry which is preliminary data.</text>
</comment>
<reference evidence="2 3" key="1">
    <citation type="submission" date="2019-03" db="EMBL/GenBank/DDBJ databases">
        <title>First draft genome of Liparis tanakae, snailfish: a comprehensive survey of snailfish specific genes.</title>
        <authorList>
            <person name="Kim W."/>
            <person name="Song I."/>
            <person name="Jeong J.-H."/>
            <person name="Kim D."/>
            <person name="Kim S."/>
            <person name="Ryu S."/>
            <person name="Song J.Y."/>
            <person name="Lee S.K."/>
        </authorList>
    </citation>
    <scope>NUCLEOTIDE SEQUENCE [LARGE SCALE GENOMIC DNA]</scope>
    <source>
        <tissue evidence="2">Muscle</tissue>
    </source>
</reference>
<protein>
    <submittedName>
        <fullName evidence="2">Uncharacterized protein</fullName>
    </submittedName>
</protein>
<dbReference type="EMBL" id="SRLO01007528">
    <property type="protein sequence ID" value="TNN27934.1"/>
    <property type="molecule type" value="Genomic_DNA"/>
</dbReference>
<feature type="compositionally biased region" description="Basic and acidic residues" evidence="1">
    <location>
        <begin position="1"/>
        <end position="11"/>
    </location>
</feature>
<proteinExistence type="predicted"/>
<name>A0A4Z2EHI9_9TELE</name>
<sequence>MASLRALDRGWRTKSHPYYPFG</sequence>
<evidence type="ECO:0000313" key="2">
    <source>
        <dbReference type="EMBL" id="TNN27934.1"/>
    </source>
</evidence>
<organism evidence="2 3">
    <name type="scientific">Liparis tanakae</name>
    <name type="common">Tanaka's snailfish</name>
    <dbReference type="NCBI Taxonomy" id="230148"/>
    <lineage>
        <taxon>Eukaryota</taxon>
        <taxon>Metazoa</taxon>
        <taxon>Chordata</taxon>
        <taxon>Craniata</taxon>
        <taxon>Vertebrata</taxon>
        <taxon>Euteleostomi</taxon>
        <taxon>Actinopterygii</taxon>
        <taxon>Neopterygii</taxon>
        <taxon>Teleostei</taxon>
        <taxon>Neoteleostei</taxon>
        <taxon>Acanthomorphata</taxon>
        <taxon>Eupercaria</taxon>
        <taxon>Perciformes</taxon>
        <taxon>Cottioidei</taxon>
        <taxon>Cottales</taxon>
        <taxon>Liparidae</taxon>
        <taxon>Liparis</taxon>
    </lineage>
</organism>
<feature type="region of interest" description="Disordered" evidence="1">
    <location>
        <begin position="1"/>
        <end position="22"/>
    </location>
</feature>
<dbReference type="Proteomes" id="UP000314294">
    <property type="component" value="Unassembled WGS sequence"/>
</dbReference>